<evidence type="ECO:0000256" key="4">
    <source>
        <dbReference type="ARBA" id="ARBA00022989"/>
    </source>
</evidence>
<feature type="transmembrane region" description="Helical" evidence="7">
    <location>
        <begin position="358"/>
        <end position="378"/>
    </location>
</feature>
<organism evidence="10 11">
    <name type="scientific">Nocardioides panacihumi</name>
    <dbReference type="NCBI Taxonomy" id="400774"/>
    <lineage>
        <taxon>Bacteria</taxon>
        <taxon>Bacillati</taxon>
        <taxon>Actinomycetota</taxon>
        <taxon>Actinomycetes</taxon>
        <taxon>Propionibacteriales</taxon>
        <taxon>Nocardioidaceae</taxon>
        <taxon>Nocardioides</taxon>
    </lineage>
</organism>
<sequence>MLSAEHRLSVTDLSRRPARTIFTLLTLAIAVASISFFAVPALIDKAMQDEVRAGRLADVTLSLRPVVLSDADLAALARLPNVAAVEARSSVDARVLIGERRAPARVIGVRDFAHQGVDLVRVESGSVPGPDQLLADVQDENTGVYDGVAGDAVTLVGAGGERADLALSGRGRSLPGGEQVQDDKIVVLYAPAATVARLSGEPGYGELALRLDDTTPTAARATVERVRRQLATVSGYAGLTDLPSIRAPGDWPGRADTEQFAKLLGVITVLALISAAVLVSNTLSTLVAEQTREIGVMRAIGARRRQVALVYTRTALLLGAVGAVAGTMLGILLSSLLAGYFGATYWAVHVGFGVDGKVVLASVLVGLVAPPLAALPAIRRALHVQLREALEATGSATGGADAVDRALRRTSFLPRVMQIGLRNVGRRKRRSVATAAIVALAVGNLLSVLALAQAATDSTRASWGSHLEDVQIATSGRAPFDDRARRTIVTTSGVAEAEPVLKNTVGLRGREAFVWGVEQDPLFRYRLAEGRWFDAKEYLGGAQVAVIERNIAQNLGIAVGDTVTLDTAAGAARFRVIGVATNQQESGTALYVPLSTARTLLDRPTSATAYWIKTVSGDPRVVDRTTALLEDRLAAQGYEVVSEIRYVAERDEVAANSSLTTTIAVLGFLIVAMSMVGLANAITTNVLERTREIGILRSIGARARDIRRIFTTEGVVLAVAGWLAGIPLGYLLTRLIVRLVWEVVDVRLPVVFPPGNVVVALVGTTVLALLVLVLPVRRAVRFRPGDALRYA</sequence>
<keyword evidence="11" id="KW-1185">Reference proteome</keyword>
<dbReference type="RefSeq" id="WP_344044144.1">
    <property type="nucleotide sequence ID" value="NZ_BAAAPB010000001.1"/>
</dbReference>
<dbReference type="PANTHER" id="PTHR30572">
    <property type="entry name" value="MEMBRANE COMPONENT OF TRANSPORTER-RELATED"/>
    <property type="match status" value="1"/>
</dbReference>
<keyword evidence="2" id="KW-1003">Cell membrane</keyword>
<feature type="transmembrane region" description="Helical" evidence="7">
    <location>
        <begin position="432"/>
        <end position="452"/>
    </location>
</feature>
<comment type="similarity">
    <text evidence="6">Belongs to the ABC-4 integral membrane protein family.</text>
</comment>
<keyword evidence="3 7" id="KW-0812">Transmembrane</keyword>
<dbReference type="EMBL" id="BAAAPB010000001">
    <property type="protein sequence ID" value="GAA1957206.1"/>
    <property type="molecule type" value="Genomic_DNA"/>
</dbReference>
<dbReference type="InterPro" id="IPR003838">
    <property type="entry name" value="ABC3_permease_C"/>
</dbReference>
<feature type="transmembrane region" description="Helical" evidence="7">
    <location>
        <begin position="309"/>
        <end position="338"/>
    </location>
</feature>
<evidence type="ECO:0000313" key="10">
    <source>
        <dbReference type="EMBL" id="GAA1957206.1"/>
    </source>
</evidence>
<keyword evidence="5 7" id="KW-0472">Membrane</keyword>
<name>A0ABP5C5X7_9ACTN</name>
<feature type="transmembrane region" description="Helical" evidence="7">
    <location>
        <begin position="714"/>
        <end position="737"/>
    </location>
</feature>
<dbReference type="Pfam" id="PF12704">
    <property type="entry name" value="MacB_PCD"/>
    <property type="match status" value="1"/>
</dbReference>
<comment type="caution">
    <text evidence="10">The sequence shown here is derived from an EMBL/GenBank/DDBJ whole genome shotgun (WGS) entry which is preliminary data.</text>
</comment>
<dbReference type="InterPro" id="IPR025857">
    <property type="entry name" value="MacB_PCD"/>
</dbReference>
<dbReference type="PANTHER" id="PTHR30572:SF4">
    <property type="entry name" value="ABC TRANSPORTER PERMEASE YTRF"/>
    <property type="match status" value="1"/>
</dbReference>
<evidence type="ECO:0000259" key="9">
    <source>
        <dbReference type="Pfam" id="PF12704"/>
    </source>
</evidence>
<evidence type="ECO:0000256" key="2">
    <source>
        <dbReference type="ARBA" id="ARBA00022475"/>
    </source>
</evidence>
<evidence type="ECO:0000256" key="3">
    <source>
        <dbReference type="ARBA" id="ARBA00022692"/>
    </source>
</evidence>
<feature type="domain" description="MacB-like periplasmic core" evidence="9">
    <location>
        <begin position="431"/>
        <end position="617"/>
    </location>
</feature>
<dbReference type="InterPro" id="IPR050250">
    <property type="entry name" value="Macrolide_Exporter_MacB"/>
</dbReference>
<feature type="transmembrane region" description="Helical" evidence="7">
    <location>
        <begin position="757"/>
        <end position="776"/>
    </location>
</feature>
<gene>
    <name evidence="10" type="ORF">GCM10009798_15750</name>
</gene>
<feature type="domain" description="ABC3 transporter permease C-terminal" evidence="8">
    <location>
        <begin position="266"/>
        <end position="385"/>
    </location>
</feature>
<evidence type="ECO:0000256" key="6">
    <source>
        <dbReference type="ARBA" id="ARBA00038076"/>
    </source>
</evidence>
<dbReference type="Proteomes" id="UP001500571">
    <property type="component" value="Unassembled WGS sequence"/>
</dbReference>
<evidence type="ECO:0000256" key="1">
    <source>
        <dbReference type="ARBA" id="ARBA00004651"/>
    </source>
</evidence>
<feature type="transmembrane region" description="Helical" evidence="7">
    <location>
        <begin position="263"/>
        <end position="288"/>
    </location>
</feature>
<keyword evidence="4 7" id="KW-1133">Transmembrane helix</keyword>
<reference evidence="11" key="1">
    <citation type="journal article" date="2019" name="Int. J. Syst. Evol. Microbiol.">
        <title>The Global Catalogue of Microorganisms (GCM) 10K type strain sequencing project: providing services to taxonomists for standard genome sequencing and annotation.</title>
        <authorList>
            <consortium name="The Broad Institute Genomics Platform"/>
            <consortium name="The Broad Institute Genome Sequencing Center for Infectious Disease"/>
            <person name="Wu L."/>
            <person name="Ma J."/>
        </authorList>
    </citation>
    <scope>NUCLEOTIDE SEQUENCE [LARGE SCALE GENOMIC DNA]</scope>
    <source>
        <strain evidence="11">JCM 15309</strain>
    </source>
</reference>
<evidence type="ECO:0000259" key="8">
    <source>
        <dbReference type="Pfam" id="PF02687"/>
    </source>
</evidence>
<feature type="domain" description="ABC3 transporter permease C-terminal" evidence="8">
    <location>
        <begin position="665"/>
        <end position="782"/>
    </location>
</feature>
<feature type="transmembrane region" description="Helical" evidence="7">
    <location>
        <begin position="663"/>
        <end position="687"/>
    </location>
</feature>
<feature type="transmembrane region" description="Helical" evidence="7">
    <location>
        <begin position="21"/>
        <end position="43"/>
    </location>
</feature>
<evidence type="ECO:0000256" key="5">
    <source>
        <dbReference type="ARBA" id="ARBA00023136"/>
    </source>
</evidence>
<comment type="subcellular location">
    <subcellularLocation>
        <location evidence="1">Cell membrane</location>
        <topology evidence="1">Multi-pass membrane protein</topology>
    </subcellularLocation>
</comment>
<dbReference type="Pfam" id="PF02687">
    <property type="entry name" value="FtsX"/>
    <property type="match status" value="2"/>
</dbReference>
<evidence type="ECO:0000256" key="7">
    <source>
        <dbReference type="SAM" id="Phobius"/>
    </source>
</evidence>
<accession>A0ABP5C5X7</accession>
<evidence type="ECO:0000313" key="11">
    <source>
        <dbReference type="Proteomes" id="UP001500571"/>
    </source>
</evidence>
<proteinExistence type="inferred from homology"/>
<protein>
    <submittedName>
        <fullName evidence="10">FtsX-like permease family protein</fullName>
    </submittedName>
</protein>